<evidence type="ECO:0000256" key="1">
    <source>
        <dbReference type="ARBA" id="ARBA00008791"/>
    </source>
</evidence>
<gene>
    <name evidence="4" type="ordered locus">Sros_4100</name>
</gene>
<dbReference type="AlphaFoldDB" id="D2AWL2"/>
<reference evidence="4 5" key="1">
    <citation type="journal article" date="2010" name="Stand. Genomic Sci.">
        <title>Complete genome sequence of Streptosporangium roseum type strain (NI 9100).</title>
        <authorList>
            <person name="Nolan M."/>
            <person name="Sikorski J."/>
            <person name="Jando M."/>
            <person name="Lucas S."/>
            <person name="Lapidus A."/>
            <person name="Glavina Del Rio T."/>
            <person name="Chen F."/>
            <person name="Tice H."/>
            <person name="Pitluck S."/>
            <person name="Cheng J.F."/>
            <person name="Chertkov O."/>
            <person name="Sims D."/>
            <person name="Meincke L."/>
            <person name="Brettin T."/>
            <person name="Han C."/>
            <person name="Detter J.C."/>
            <person name="Bruce D."/>
            <person name="Goodwin L."/>
            <person name="Land M."/>
            <person name="Hauser L."/>
            <person name="Chang Y.J."/>
            <person name="Jeffries C.D."/>
            <person name="Ivanova N."/>
            <person name="Mavromatis K."/>
            <person name="Mikhailova N."/>
            <person name="Chen A."/>
            <person name="Palaniappan K."/>
            <person name="Chain P."/>
            <person name="Rohde M."/>
            <person name="Goker M."/>
            <person name="Bristow J."/>
            <person name="Eisen J.A."/>
            <person name="Markowitz V."/>
            <person name="Hugenholtz P."/>
            <person name="Kyrpides N.C."/>
            <person name="Klenk H.P."/>
        </authorList>
    </citation>
    <scope>NUCLEOTIDE SEQUENCE [LARGE SCALE GENOMIC DNA]</scope>
    <source>
        <strain evidence="5">ATCC 12428 / DSM 43021 / JCM 3005 / NI 9100</strain>
    </source>
</reference>
<dbReference type="Pfam" id="PF00582">
    <property type="entry name" value="Usp"/>
    <property type="match status" value="1"/>
</dbReference>
<dbReference type="PANTHER" id="PTHR46268:SF6">
    <property type="entry name" value="UNIVERSAL STRESS PROTEIN UP12"/>
    <property type="match status" value="1"/>
</dbReference>
<evidence type="ECO:0000313" key="5">
    <source>
        <dbReference type="Proteomes" id="UP000002029"/>
    </source>
</evidence>
<dbReference type="InterPro" id="IPR006016">
    <property type="entry name" value="UspA"/>
</dbReference>
<sequence length="180" mass="18763">MASECLRTPFSQGMSEKRSPIEMPLPASRHVVVALDGSPRSIAALRRGAAEADRTGAQLVVVHVLQDRPDGPAGERERLSASETEMDALIAATLRGGPAATARTVVAYGDPARVIIHHARHADLLLVGAGSGGAPLNGSTLDPVLQDGPCPILVCSSSDRAGRMSWTVRLPARSHGRPAS</sequence>
<dbReference type="InterPro" id="IPR006015">
    <property type="entry name" value="Universal_stress_UspA"/>
</dbReference>
<dbReference type="Proteomes" id="UP000002029">
    <property type="component" value="Chromosome"/>
</dbReference>
<evidence type="ECO:0000256" key="2">
    <source>
        <dbReference type="SAM" id="MobiDB-lite"/>
    </source>
</evidence>
<feature type="domain" description="UspA" evidence="3">
    <location>
        <begin position="29"/>
        <end position="155"/>
    </location>
</feature>
<dbReference type="PANTHER" id="PTHR46268">
    <property type="entry name" value="STRESS RESPONSE PROTEIN NHAX"/>
    <property type="match status" value="1"/>
</dbReference>
<dbReference type="CDD" id="cd00293">
    <property type="entry name" value="USP-like"/>
    <property type="match status" value="1"/>
</dbReference>
<name>D2AWL2_STRRD</name>
<evidence type="ECO:0000259" key="3">
    <source>
        <dbReference type="Pfam" id="PF00582"/>
    </source>
</evidence>
<protein>
    <recommendedName>
        <fullName evidence="3">UspA domain-containing protein</fullName>
    </recommendedName>
</protein>
<evidence type="ECO:0000313" key="4">
    <source>
        <dbReference type="EMBL" id="ACZ87008.1"/>
    </source>
</evidence>
<dbReference type="SUPFAM" id="SSF52402">
    <property type="entry name" value="Adenine nucleotide alpha hydrolases-like"/>
    <property type="match status" value="1"/>
</dbReference>
<dbReference type="Gene3D" id="3.40.50.12370">
    <property type="match status" value="1"/>
</dbReference>
<comment type="similarity">
    <text evidence="1">Belongs to the universal stress protein A family.</text>
</comment>
<dbReference type="PRINTS" id="PR01438">
    <property type="entry name" value="UNVRSLSTRESS"/>
</dbReference>
<dbReference type="HOGENOM" id="CLU_049301_9_5_11"/>
<accession>D2AWL2</accession>
<proteinExistence type="inferred from homology"/>
<feature type="region of interest" description="Disordered" evidence="2">
    <location>
        <begin position="1"/>
        <end position="20"/>
    </location>
</feature>
<dbReference type="KEGG" id="sro:Sros_4100"/>
<organism evidence="4 5">
    <name type="scientific">Streptosporangium roseum (strain ATCC 12428 / DSM 43021 / JCM 3005 / KCTC 9067 / NCIMB 10171 / NRRL 2505 / NI 9100)</name>
    <dbReference type="NCBI Taxonomy" id="479432"/>
    <lineage>
        <taxon>Bacteria</taxon>
        <taxon>Bacillati</taxon>
        <taxon>Actinomycetota</taxon>
        <taxon>Actinomycetes</taxon>
        <taxon>Streptosporangiales</taxon>
        <taxon>Streptosporangiaceae</taxon>
        <taxon>Streptosporangium</taxon>
    </lineage>
</organism>
<dbReference type="OrthoDB" id="3478514at2"/>
<keyword evidence="5" id="KW-1185">Reference proteome</keyword>
<dbReference type="EMBL" id="CP001814">
    <property type="protein sequence ID" value="ACZ87008.1"/>
    <property type="molecule type" value="Genomic_DNA"/>
</dbReference>
<dbReference type="eggNOG" id="COG0589">
    <property type="taxonomic scope" value="Bacteria"/>
</dbReference>